<proteinExistence type="predicted"/>
<dbReference type="PRINTS" id="PR00040">
    <property type="entry name" value="HTHMERR"/>
</dbReference>
<sequence length="159" mass="17643">MRSKVYRTGMTVTDPPTDQQGAPTYAIRDAALMLGVSVHTLRYYDREGLLDVPRASSGERRYSARELSLLRFLLHLRGTGMGMAGLREYMTLVRAGDHTAPERRALLVRHEEAVQARLLALQGDLRAIRAKIERYDAHRACDGTPAVPPAGTRPPGDYA</sequence>
<dbReference type="CDD" id="cd01109">
    <property type="entry name" value="HTH_YyaN"/>
    <property type="match status" value="1"/>
</dbReference>
<dbReference type="SMART" id="SM00422">
    <property type="entry name" value="HTH_MERR"/>
    <property type="match status" value="1"/>
</dbReference>
<evidence type="ECO:0000256" key="1">
    <source>
        <dbReference type="ARBA" id="ARBA00023125"/>
    </source>
</evidence>
<dbReference type="InterPro" id="IPR047057">
    <property type="entry name" value="MerR_fam"/>
</dbReference>
<feature type="domain" description="HTH merR-type" evidence="3">
    <location>
        <begin position="24"/>
        <end position="92"/>
    </location>
</feature>
<reference evidence="4 5" key="1">
    <citation type="journal article" date="2019" name="Int. J. Syst. Evol. Microbiol.">
        <title>The Global Catalogue of Microorganisms (GCM) 10K type strain sequencing project: providing services to taxonomists for standard genome sequencing and annotation.</title>
        <authorList>
            <consortium name="The Broad Institute Genomics Platform"/>
            <consortium name="The Broad Institute Genome Sequencing Center for Infectious Disease"/>
            <person name="Wu L."/>
            <person name="Ma J."/>
        </authorList>
    </citation>
    <scope>NUCLEOTIDE SEQUENCE [LARGE SCALE GENOMIC DNA]</scope>
    <source>
        <strain evidence="4 5">JCM 14368</strain>
    </source>
</reference>
<keyword evidence="5" id="KW-1185">Reference proteome</keyword>
<feature type="region of interest" description="Disordered" evidence="2">
    <location>
        <begin position="140"/>
        <end position="159"/>
    </location>
</feature>
<evidence type="ECO:0000313" key="4">
    <source>
        <dbReference type="EMBL" id="GAA0500553.1"/>
    </source>
</evidence>
<evidence type="ECO:0000256" key="2">
    <source>
        <dbReference type="SAM" id="MobiDB-lite"/>
    </source>
</evidence>
<feature type="compositionally biased region" description="Polar residues" evidence="2">
    <location>
        <begin position="10"/>
        <end position="21"/>
    </location>
</feature>
<gene>
    <name evidence="4" type="ORF">GCM10008937_04940</name>
</gene>
<dbReference type="PROSITE" id="PS50937">
    <property type="entry name" value="HTH_MERR_2"/>
    <property type="match status" value="1"/>
</dbReference>
<dbReference type="PANTHER" id="PTHR30204">
    <property type="entry name" value="REDOX-CYCLING DRUG-SENSING TRANSCRIPTIONAL ACTIVATOR SOXR"/>
    <property type="match status" value="1"/>
</dbReference>
<comment type="caution">
    <text evidence="4">The sequence shown here is derived from an EMBL/GenBank/DDBJ whole genome shotgun (WGS) entry which is preliminary data.</text>
</comment>
<dbReference type="Proteomes" id="UP001500191">
    <property type="component" value="Unassembled WGS sequence"/>
</dbReference>
<dbReference type="Pfam" id="PF13411">
    <property type="entry name" value="MerR_1"/>
    <property type="match status" value="1"/>
</dbReference>
<dbReference type="InterPro" id="IPR000551">
    <property type="entry name" value="MerR-type_HTH_dom"/>
</dbReference>
<keyword evidence="1" id="KW-0238">DNA-binding</keyword>
<dbReference type="EMBL" id="BAAADB010000003">
    <property type="protein sequence ID" value="GAA0500553.1"/>
    <property type="molecule type" value="Genomic_DNA"/>
</dbReference>
<feature type="region of interest" description="Disordered" evidence="2">
    <location>
        <begin position="1"/>
        <end position="21"/>
    </location>
</feature>
<dbReference type="InterPro" id="IPR009061">
    <property type="entry name" value="DNA-bd_dom_put_sf"/>
</dbReference>
<dbReference type="SUPFAM" id="SSF46955">
    <property type="entry name" value="Putative DNA-binding domain"/>
    <property type="match status" value="1"/>
</dbReference>
<evidence type="ECO:0000259" key="3">
    <source>
        <dbReference type="PROSITE" id="PS50937"/>
    </source>
</evidence>
<protein>
    <recommendedName>
        <fullName evidence="3">HTH merR-type domain-containing protein</fullName>
    </recommendedName>
</protein>
<evidence type="ECO:0000313" key="5">
    <source>
        <dbReference type="Proteomes" id="UP001500191"/>
    </source>
</evidence>
<name>A0ABN1BLH3_9DEIO</name>
<accession>A0ABN1BLH3</accession>
<organism evidence="4 5">
    <name type="scientific">Deinococcus depolymerans</name>
    <dbReference type="NCBI Taxonomy" id="392408"/>
    <lineage>
        <taxon>Bacteria</taxon>
        <taxon>Thermotogati</taxon>
        <taxon>Deinococcota</taxon>
        <taxon>Deinococci</taxon>
        <taxon>Deinococcales</taxon>
        <taxon>Deinococcaceae</taxon>
        <taxon>Deinococcus</taxon>
    </lineage>
</organism>
<dbReference type="Gene3D" id="1.10.1660.10">
    <property type="match status" value="1"/>
</dbReference>
<dbReference type="PANTHER" id="PTHR30204:SF98">
    <property type="entry name" value="HTH-TYPE TRANSCRIPTIONAL REGULATOR ADHR"/>
    <property type="match status" value="1"/>
</dbReference>